<sequence length="447" mass="50677">MTSIPPTPASPVLWQNREQTVTLIDIPQSTSVGQGTDEFPFNHVLLSTEPLKSPYESNEPKADAAKAKLETNSVHEDIHSNYEKLITSSLAEIRSGYQGTWCSPRLFLQERPRAAKKRKLEKTKDEPSELGPNGFDLPSGFLQNIVYPITPNSFMCELTFGNDCHAENTAQNDITFVYNESAHPQTLIMTPLSSLQPFKFHVPPNATFSLSDCSTSRPFHDAGQKFDMIILDPPWPNRSVRRARKTSHSTYETASRTSDIDSLLKNLRLEELMADECMVGIWITNKPAIRELVLGPNGLFAKTWELDLVEEWIWLKTTMNGGPVSELGALWRKPYEVFLLGRRRQNSQTRDHMATLTSTNAETNIFEPESKPNDESEDNAVKQRVLVSVPDLHSRKPCLKELLQEFMPSDGRVLEIFARHLVAGWSSWGDECVKFNWEGYWQRPGDV</sequence>
<dbReference type="PROSITE" id="PS51143">
    <property type="entry name" value="MT_A70"/>
    <property type="match status" value="1"/>
</dbReference>
<dbReference type="PROSITE" id="PS00092">
    <property type="entry name" value="N6_MTASE"/>
    <property type="match status" value="1"/>
</dbReference>
<dbReference type="EMBL" id="CP138592">
    <property type="protein sequence ID" value="WPH04653.1"/>
    <property type="molecule type" value="Genomic_DNA"/>
</dbReference>
<proteinExistence type="inferred from homology"/>
<dbReference type="InterPro" id="IPR029063">
    <property type="entry name" value="SAM-dependent_MTases_sf"/>
</dbReference>
<dbReference type="InterPro" id="IPR002052">
    <property type="entry name" value="DNA_methylase_N6_adenine_CS"/>
</dbReference>
<reference evidence="2 3" key="1">
    <citation type="submission" date="2023-11" db="EMBL/GenBank/DDBJ databases">
        <title>An acidophilic fungus is an integral part of prey digestion in a carnivorous sundew plant.</title>
        <authorList>
            <person name="Tsai I.J."/>
        </authorList>
    </citation>
    <scope>NUCLEOTIDE SEQUENCE [LARGE SCALE GENOMIC DNA]</scope>
    <source>
        <strain evidence="2">169a</strain>
    </source>
</reference>
<protein>
    <recommendedName>
        <fullName evidence="4">MT-A70-domain-containing protein</fullName>
    </recommendedName>
</protein>
<dbReference type="SUPFAM" id="SSF53335">
    <property type="entry name" value="S-adenosyl-L-methionine-dependent methyltransferases"/>
    <property type="match status" value="1"/>
</dbReference>
<organism evidence="2 3">
    <name type="scientific">Acrodontium crateriforme</name>
    <dbReference type="NCBI Taxonomy" id="150365"/>
    <lineage>
        <taxon>Eukaryota</taxon>
        <taxon>Fungi</taxon>
        <taxon>Dikarya</taxon>
        <taxon>Ascomycota</taxon>
        <taxon>Pezizomycotina</taxon>
        <taxon>Dothideomycetes</taxon>
        <taxon>Dothideomycetidae</taxon>
        <taxon>Mycosphaerellales</taxon>
        <taxon>Teratosphaeriaceae</taxon>
        <taxon>Acrodontium</taxon>
    </lineage>
</organism>
<dbReference type="InterPro" id="IPR007757">
    <property type="entry name" value="MT-A70-like"/>
</dbReference>
<dbReference type="GO" id="GO:0008168">
    <property type="term" value="F:methyltransferase activity"/>
    <property type="evidence" value="ECO:0007669"/>
    <property type="project" value="InterPro"/>
</dbReference>
<dbReference type="AlphaFoldDB" id="A0AAQ3MBZ7"/>
<gene>
    <name evidence="2" type="ORF">R9X50_00754600</name>
</gene>
<dbReference type="GO" id="GO:0003676">
    <property type="term" value="F:nucleic acid binding"/>
    <property type="evidence" value="ECO:0007669"/>
    <property type="project" value="InterPro"/>
</dbReference>
<dbReference type="Proteomes" id="UP001303373">
    <property type="component" value="Chromosome 13"/>
</dbReference>
<evidence type="ECO:0000313" key="2">
    <source>
        <dbReference type="EMBL" id="WPH04653.1"/>
    </source>
</evidence>
<evidence type="ECO:0000313" key="3">
    <source>
        <dbReference type="Proteomes" id="UP001303373"/>
    </source>
</evidence>
<dbReference type="GO" id="GO:0005634">
    <property type="term" value="C:nucleus"/>
    <property type="evidence" value="ECO:0007669"/>
    <property type="project" value="TreeGrafter"/>
</dbReference>
<dbReference type="GO" id="GO:0032259">
    <property type="term" value="P:methylation"/>
    <property type="evidence" value="ECO:0007669"/>
    <property type="project" value="InterPro"/>
</dbReference>
<comment type="similarity">
    <text evidence="1">Belongs to the MT-A70-like family.</text>
</comment>
<name>A0AAQ3MBZ7_9PEZI</name>
<accession>A0AAQ3MBZ7</accession>
<dbReference type="PANTHER" id="PTHR12829">
    <property type="entry name" value="N6-ADENOSINE-METHYLTRANSFERASE"/>
    <property type="match status" value="1"/>
</dbReference>
<dbReference type="Pfam" id="PF05063">
    <property type="entry name" value="MT-A70"/>
    <property type="match status" value="1"/>
</dbReference>
<evidence type="ECO:0008006" key="4">
    <source>
        <dbReference type="Google" id="ProtNLM"/>
    </source>
</evidence>
<evidence type="ECO:0000256" key="1">
    <source>
        <dbReference type="PROSITE-ProRule" id="PRU00489"/>
    </source>
</evidence>
<dbReference type="PANTHER" id="PTHR12829:SF4">
    <property type="entry name" value="N(6)-ADENINE-SPECIFIC METHYLTRANSFERASE METTL4"/>
    <property type="match status" value="1"/>
</dbReference>
<keyword evidence="3" id="KW-1185">Reference proteome</keyword>